<dbReference type="EMBL" id="JAAZBX010000007">
    <property type="protein sequence ID" value="NLD25444.1"/>
    <property type="molecule type" value="Genomic_DNA"/>
</dbReference>
<evidence type="ECO:0000259" key="3">
    <source>
        <dbReference type="Pfam" id="PF05697"/>
    </source>
</evidence>
<dbReference type="InterPro" id="IPR008880">
    <property type="entry name" value="Trigger_fac_C"/>
</dbReference>
<dbReference type="InterPro" id="IPR037041">
    <property type="entry name" value="Trigger_fac_C_sf"/>
</dbReference>
<dbReference type="InterPro" id="IPR008881">
    <property type="entry name" value="Trigger_fac_ribosome-bd_bac"/>
</dbReference>
<evidence type="ECO:0000256" key="2">
    <source>
        <dbReference type="ARBA" id="ARBA00023235"/>
    </source>
</evidence>
<sequence length="341" mass="39563">MDDFYKRTDIDKSTVELTITIPKDSFNKSYKAMLDQELSNTKIDGFRKGKVPSNLVETELGTSLKIKVFEKLLPMYLTTALQKENLSPIAPPNYKNFPDLTKDQNLVISVDITIMPEFKLGNLKKIQIIQEDTKVTDKEVEEAISNLFKNDNLGEKEINDKWAVKVSEKLKVDAIKSVKDFNGFVKKTIENQKKIVSRRKAEDDALNQAINICKIEIPQAAIQYEAEEREHSFVHDFGHDQRKIDTFLKSNNVSMEKMKELWLKDAKEALETDVFLKLFAREKEINVTDEELKTKIKEIVNNSPNIEDKSLFENDEWKEYVRRVEEKEKAFRAFSKEVLGE</sequence>
<dbReference type="Gene3D" id="3.30.70.1050">
    <property type="entry name" value="Trigger factor ribosome-binding domain"/>
    <property type="match status" value="1"/>
</dbReference>
<dbReference type="Gene3D" id="1.10.3120.10">
    <property type="entry name" value="Trigger factor, C-terminal domain"/>
    <property type="match status" value="1"/>
</dbReference>
<dbReference type="GO" id="GO:0006457">
    <property type="term" value="P:protein folding"/>
    <property type="evidence" value="ECO:0007669"/>
    <property type="project" value="InterPro"/>
</dbReference>
<reference evidence="5 6" key="1">
    <citation type="journal article" date="2020" name="Biotechnol. Biofuels">
        <title>New insights from the biogas microbiome by comprehensive genome-resolved metagenomics of nearly 1600 species originating from multiple anaerobic digesters.</title>
        <authorList>
            <person name="Campanaro S."/>
            <person name="Treu L."/>
            <person name="Rodriguez-R L.M."/>
            <person name="Kovalovszki A."/>
            <person name="Ziels R.M."/>
            <person name="Maus I."/>
            <person name="Zhu X."/>
            <person name="Kougias P.G."/>
            <person name="Basile A."/>
            <person name="Luo G."/>
            <person name="Schluter A."/>
            <person name="Konstantinidis K.T."/>
            <person name="Angelidaki I."/>
        </authorList>
    </citation>
    <scope>NUCLEOTIDE SEQUENCE [LARGE SCALE GENOMIC DNA]</scope>
    <source>
        <strain evidence="5">AS06rmzACSIP_65</strain>
    </source>
</reference>
<dbReference type="InterPro" id="IPR027304">
    <property type="entry name" value="Trigger_fact/SurA_dom_sf"/>
</dbReference>
<evidence type="ECO:0000313" key="6">
    <source>
        <dbReference type="Proteomes" id="UP000545876"/>
    </source>
</evidence>
<feature type="domain" description="Trigger factor C-terminal" evidence="4">
    <location>
        <begin position="177"/>
        <end position="332"/>
    </location>
</feature>
<organism evidence="5 6">
    <name type="scientific">Candidatus Dojkabacteria bacterium</name>
    <dbReference type="NCBI Taxonomy" id="2099670"/>
    <lineage>
        <taxon>Bacteria</taxon>
        <taxon>Candidatus Dojkabacteria</taxon>
    </lineage>
</organism>
<dbReference type="Pfam" id="PF05698">
    <property type="entry name" value="Trigger_C"/>
    <property type="match status" value="1"/>
</dbReference>
<feature type="domain" description="Trigger factor ribosome-binding bacterial" evidence="3">
    <location>
        <begin position="8"/>
        <end position="147"/>
    </location>
</feature>
<gene>
    <name evidence="5" type="ORF">GX656_02280</name>
</gene>
<evidence type="ECO:0000313" key="5">
    <source>
        <dbReference type="EMBL" id="NLD25444.1"/>
    </source>
</evidence>
<evidence type="ECO:0000259" key="4">
    <source>
        <dbReference type="Pfam" id="PF05698"/>
    </source>
</evidence>
<evidence type="ECO:0000256" key="1">
    <source>
        <dbReference type="ARBA" id="ARBA00023110"/>
    </source>
</evidence>
<protein>
    <recommendedName>
        <fullName evidence="7">PPIase</fullName>
    </recommendedName>
</protein>
<dbReference type="SUPFAM" id="SSF109998">
    <property type="entry name" value="Triger factor/SurA peptide-binding domain-like"/>
    <property type="match status" value="1"/>
</dbReference>
<dbReference type="GO" id="GO:0015031">
    <property type="term" value="P:protein transport"/>
    <property type="evidence" value="ECO:0007669"/>
    <property type="project" value="InterPro"/>
</dbReference>
<dbReference type="AlphaFoldDB" id="A0A847D139"/>
<dbReference type="GO" id="GO:0003755">
    <property type="term" value="F:peptidyl-prolyl cis-trans isomerase activity"/>
    <property type="evidence" value="ECO:0007669"/>
    <property type="project" value="UniProtKB-KW"/>
</dbReference>
<dbReference type="Proteomes" id="UP000545876">
    <property type="component" value="Unassembled WGS sequence"/>
</dbReference>
<comment type="caution">
    <text evidence="5">The sequence shown here is derived from an EMBL/GenBank/DDBJ whole genome shotgun (WGS) entry which is preliminary data.</text>
</comment>
<accession>A0A847D139</accession>
<proteinExistence type="predicted"/>
<dbReference type="Pfam" id="PF05697">
    <property type="entry name" value="Trigger_N"/>
    <property type="match status" value="1"/>
</dbReference>
<evidence type="ECO:0008006" key="7">
    <source>
        <dbReference type="Google" id="ProtNLM"/>
    </source>
</evidence>
<keyword evidence="2" id="KW-0413">Isomerase</keyword>
<keyword evidence="1" id="KW-0697">Rotamase</keyword>
<dbReference type="SUPFAM" id="SSF102735">
    <property type="entry name" value="Trigger factor ribosome-binding domain"/>
    <property type="match status" value="1"/>
</dbReference>
<name>A0A847D139_9BACT</name>
<dbReference type="InterPro" id="IPR036611">
    <property type="entry name" value="Trigger_fac_ribosome-bd_sf"/>
</dbReference>